<evidence type="ECO:0000256" key="1">
    <source>
        <dbReference type="SAM" id="MobiDB-lite"/>
    </source>
</evidence>
<protein>
    <submittedName>
        <fullName evidence="2">Uncharacterized protein</fullName>
    </submittedName>
</protein>
<sequence>MDNDQTNVEYIYESPDGGNTIYRRKFGEKQRELYNNQYSGTKSEESKNEPAVSTLTEEEINSKFDILRKSLKAVRLRANWTQDYTMSHKAHEAVELLEQLERDVLTASESAKLAIKNIEKDKL</sequence>
<reference evidence="2" key="1">
    <citation type="submission" date="2018-05" db="EMBL/GenBank/DDBJ databases">
        <authorList>
            <person name="Lanie J.A."/>
            <person name="Ng W.-L."/>
            <person name="Kazmierczak K.M."/>
            <person name="Andrzejewski T.M."/>
            <person name="Davidsen T.M."/>
            <person name="Wayne K.J."/>
            <person name="Tettelin H."/>
            <person name="Glass J.I."/>
            <person name="Rusch D."/>
            <person name="Podicherti R."/>
            <person name="Tsui H.-C.T."/>
            <person name="Winkler M.E."/>
        </authorList>
    </citation>
    <scope>NUCLEOTIDE SEQUENCE</scope>
</reference>
<accession>A0A382MRQ5</accession>
<organism evidence="2">
    <name type="scientific">marine metagenome</name>
    <dbReference type="NCBI Taxonomy" id="408172"/>
    <lineage>
        <taxon>unclassified sequences</taxon>
        <taxon>metagenomes</taxon>
        <taxon>ecological metagenomes</taxon>
    </lineage>
</organism>
<feature type="region of interest" description="Disordered" evidence="1">
    <location>
        <begin position="34"/>
        <end position="55"/>
    </location>
</feature>
<proteinExistence type="predicted"/>
<dbReference type="EMBL" id="UINC01095362">
    <property type="protein sequence ID" value="SVC51386.1"/>
    <property type="molecule type" value="Genomic_DNA"/>
</dbReference>
<dbReference type="AlphaFoldDB" id="A0A382MRQ5"/>
<name>A0A382MRQ5_9ZZZZ</name>
<gene>
    <name evidence="2" type="ORF">METZ01_LOCUS304240</name>
</gene>
<evidence type="ECO:0000313" key="2">
    <source>
        <dbReference type="EMBL" id="SVC51386.1"/>
    </source>
</evidence>